<dbReference type="GO" id="GO:0042030">
    <property type="term" value="F:ATPase inhibitor activity"/>
    <property type="evidence" value="ECO:0007669"/>
    <property type="project" value="TreeGrafter"/>
</dbReference>
<evidence type="ECO:0000313" key="3">
    <source>
        <dbReference type="EMBL" id="KPI36085.1"/>
    </source>
</evidence>
<dbReference type="VEuPathDB" id="FungiDB:AB675_1694"/>
<dbReference type="RefSeq" id="XP_017996048.1">
    <property type="nucleotide sequence ID" value="XM_018141601.1"/>
</dbReference>
<proteinExistence type="predicted"/>
<evidence type="ECO:0000313" key="4">
    <source>
        <dbReference type="Proteomes" id="UP000038010"/>
    </source>
</evidence>
<dbReference type="PANTHER" id="PTHR21634:SF9">
    <property type="entry name" value="RE13835P"/>
    <property type="match status" value="1"/>
</dbReference>
<feature type="compositionally biased region" description="Polar residues" evidence="1">
    <location>
        <begin position="751"/>
        <end position="764"/>
    </location>
</feature>
<accession>A0A0N1HIS6</accession>
<dbReference type="PANTHER" id="PTHR21634">
    <property type="entry name" value="RE13835P"/>
    <property type="match status" value="1"/>
</dbReference>
<reference evidence="3 4" key="1">
    <citation type="submission" date="2015-06" db="EMBL/GenBank/DDBJ databases">
        <title>Draft genome of the ant-associated black yeast Phialophora attae CBS 131958.</title>
        <authorList>
            <person name="Moreno L.F."/>
            <person name="Stielow B.J."/>
            <person name="de Hoog S."/>
            <person name="Vicente V.A."/>
            <person name="Weiss V.A."/>
            <person name="de Vries M."/>
            <person name="Cruz L.M."/>
            <person name="Souza E.M."/>
        </authorList>
    </citation>
    <scope>NUCLEOTIDE SEQUENCE [LARGE SCALE GENOMIC DNA]</scope>
    <source>
        <strain evidence="3 4">CBS 131958</strain>
    </source>
</reference>
<feature type="region of interest" description="Disordered" evidence="1">
    <location>
        <begin position="993"/>
        <end position="1014"/>
    </location>
</feature>
<feature type="compositionally biased region" description="Low complexity" evidence="1">
    <location>
        <begin position="591"/>
        <end position="603"/>
    </location>
</feature>
<sequence length="1093" mass="118411">MLGRLIQGYGKSSSSSSRPQRKHTVARYYGLSTSPSFRIGPFDDRGGVGVAEAHNLRVVIAQDAFGSLDKQLVLYDSHKTTSDASPRKATAPTATLRDGNKSRTQQPMPMHQRNRSSTIGGPASAWTRHTRDTDGDDKVNRLLECMFGNTSTTKSDASTKMHILLSGSDAAPAQLSTASTATTRPNFPRALTSQTTTKLARANQGSWEDATSDQDVILITRLFAVPLPDSKEPIVTRPRSGEQTAEIASPMSEDGGASRKTKLIEKKTPMYAVGLLVTLPREESRSNFSRPPSRMSVASTSFPSSSGSDFASSWSLLEAISDSLSSPTRTSPRQLDNRISVLTNSWDMILRAMSDVEAVAKEEIRHGLQLVNRQVMSSTTKVPKGLNEQRTNQRNIYITQPMALAGAKSLHTSSRHLVQRLTLGLQIPRVITGIGFRDGHWNDEARYLVHVCNSKSQNHFLLNLLTAFLGNHTEWLGSALTKAAAKEQDDDEAVHEPSLGLSRTVIVCDQRALARRYIFMLASFLPSLSGISPFEQRPTPFKSPLPTPGLSSSSLKHVRYASDQHNDTRGSSHSHHVTFGDAHDATLLSTSVSSRTSASTHASMRPSKALLTRKDSDTTSMRTASRFSAATSATHMRKTSAASSALTPQPVATQPYLPSSQDSYFPADAVADSPEYGATNQLAQILRRDSSSTVAPRSSNGSWGFLGLWSRKGSPTVAGEDASNASPAVFGNLHGGSSMRGGSNKLESMVSEATSAALPQSISQPRKPALPADDAHDLVDERLNVVEAPRLRVDEEDGVVDVDIGLPGFLDWDADAIPVSPGSRNHASASGRSLEGIPSLRSSFSQPSSYAAQSTAGDAGVAGWLRRYHEDFRLQAVKPYSDLVSDIRDSMLRESRSLLSRDAANMSDTSDQAETWVDISSTLMVDARRYTVERLTLQRKLGRSRIADLQSPTPPTDSRTAVEHRFVMEPVNEPDPMLADAFASILDLSRKSHSRSASGTAKSGPATPAGSLPREITVPPRILRSSCQQAVAEVLEQVVKSVSEHMDNHDEGRAVSTKASAGQSAKERQGEEHNVLREGVKRWLLAAEPRSVW</sequence>
<feature type="region of interest" description="Disordered" evidence="1">
    <location>
        <begin position="1044"/>
        <end position="1074"/>
    </location>
</feature>
<dbReference type="GO" id="GO:0051087">
    <property type="term" value="F:protein-folding chaperone binding"/>
    <property type="evidence" value="ECO:0007669"/>
    <property type="project" value="TreeGrafter"/>
</dbReference>
<feature type="region of interest" description="Disordered" evidence="1">
    <location>
        <begin position="283"/>
        <end position="302"/>
    </location>
</feature>
<feature type="region of interest" description="Disordered" evidence="1">
    <location>
        <begin position="233"/>
        <end position="258"/>
    </location>
</feature>
<feature type="region of interest" description="Disordered" evidence="1">
    <location>
        <begin position="1"/>
        <end position="23"/>
    </location>
</feature>
<feature type="domain" description="Folliculin-interacting protein N-terminal" evidence="2">
    <location>
        <begin position="56"/>
        <end position="118"/>
    </location>
</feature>
<dbReference type="InterPro" id="IPR028084">
    <property type="entry name" value="FNIP_N_dom"/>
</dbReference>
<dbReference type="STRING" id="1664694.A0A0N1HIS6"/>
<evidence type="ECO:0000259" key="2">
    <source>
        <dbReference type="Pfam" id="PF14636"/>
    </source>
</evidence>
<protein>
    <recommendedName>
        <fullName evidence="2">Folliculin-interacting protein N-terminal domain-containing protein</fullName>
    </recommendedName>
</protein>
<dbReference type="GO" id="GO:0005737">
    <property type="term" value="C:cytoplasm"/>
    <property type="evidence" value="ECO:0007669"/>
    <property type="project" value="TreeGrafter"/>
</dbReference>
<dbReference type="Proteomes" id="UP000038010">
    <property type="component" value="Unassembled WGS sequence"/>
</dbReference>
<dbReference type="GeneID" id="28733481"/>
<feature type="region of interest" description="Disordered" evidence="1">
    <location>
        <begin position="591"/>
        <end position="654"/>
    </location>
</feature>
<feature type="region of interest" description="Disordered" evidence="1">
    <location>
        <begin position="733"/>
        <end position="772"/>
    </location>
</feature>
<feature type="compositionally biased region" description="Polar residues" evidence="1">
    <location>
        <begin position="640"/>
        <end position="654"/>
    </location>
</feature>
<feature type="compositionally biased region" description="Low complexity" evidence="1">
    <location>
        <begin position="618"/>
        <end position="634"/>
    </location>
</feature>
<feature type="region of interest" description="Disordered" evidence="1">
    <location>
        <begin position="78"/>
        <end position="135"/>
    </location>
</feature>
<feature type="compositionally biased region" description="Basic and acidic residues" evidence="1">
    <location>
        <begin position="1065"/>
        <end position="1074"/>
    </location>
</feature>
<dbReference type="Pfam" id="PF14636">
    <property type="entry name" value="FNIP_N"/>
    <property type="match status" value="1"/>
</dbReference>
<organism evidence="3 4">
    <name type="scientific">Cyphellophora attinorum</name>
    <dbReference type="NCBI Taxonomy" id="1664694"/>
    <lineage>
        <taxon>Eukaryota</taxon>
        <taxon>Fungi</taxon>
        <taxon>Dikarya</taxon>
        <taxon>Ascomycota</taxon>
        <taxon>Pezizomycotina</taxon>
        <taxon>Eurotiomycetes</taxon>
        <taxon>Chaetothyriomycetidae</taxon>
        <taxon>Chaetothyriales</taxon>
        <taxon>Cyphellophoraceae</taxon>
        <taxon>Cyphellophora</taxon>
    </lineage>
</organism>
<name>A0A0N1HIS6_9EURO</name>
<keyword evidence="4" id="KW-1185">Reference proteome</keyword>
<gene>
    <name evidence="3" type="ORF">AB675_1694</name>
</gene>
<feature type="compositionally biased region" description="Basic and acidic residues" evidence="1">
    <location>
        <begin position="1044"/>
        <end position="1053"/>
    </location>
</feature>
<dbReference type="EMBL" id="LFJN01000034">
    <property type="protein sequence ID" value="KPI36085.1"/>
    <property type="molecule type" value="Genomic_DNA"/>
</dbReference>
<dbReference type="AlphaFoldDB" id="A0A0N1HIS6"/>
<comment type="caution">
    <text evidence="3">The sequence shown here is derived from an EMBL/GenBank/DDBJ whole genome shotgun (WGS) entry which is preliminary data.</text>
</comment>
<dbReference type="OrthoDB" id="5428015at2759"/>
<evidence type="ECO:0000256" key="1">
    <source>
        <dbReference type="SAM" id="MobiDB-lite"/>
    </source>
</evidence>